<dbReference type="Gene3D" id="1.20.1250.20">
    <property type="entry name" value="MFS general substrate transporter like domains"/>
    <property type="match status" value="3"/>
</dbReference>
<dbReference type="InterPro" id="IPR011701">
    <property type="entry name" value="MFS"/>
</dbReference>
<reference evidence="9" key="1">
    <citation type="submission" date="2025-08" db="UniProtKB">
        <authorList>
            <consortium name="RefSeq"/>
        </authorList>
    </citation>
    <scope>IDENTIFICATION</scope>
</reference>
<feature type="transmembrane region" description="Helical" evidence="6">
    <location>
        <begin position="141"/>
        <end position="161"/>
    </location>
</feature>
<feature type="transmembrane region" description="Helical" evidence="6">
    <location>
        <begin position="371"/>
        <end position="391"/>
    </location>
</feature>
<feature type="region of interest" description="Disordered" evidence="5">
    <location>
        <begin position="501"/>
        <end position="523"/>
    </location>
</feature>
<feature type="transmembrane region" description="Helical" evidence="6">
    <location>
        <begin position="205"/>
        <end position="225"/>
    </location>
</feature>
<dbReference type="PROSITE" id="PS50850">
    <property type="entry name" value="MFS"/>
    <property type="match status" value="1"/>
</dbReference>
<evidence type="ECO:0000256" key="3">
    <source>
        <dbReference type="ARBA" id="ARBA00022989"/>
    </source>
</evidence>
<name>A0ABM1DT52_PRICU</name>
<dbReference type="InterPro" id="IPR036259">
    <property type="entry name" value="MFS_trans_sf"/>
</dbReference>
<feature type="transmembrane region" description="Helical" evidence="6">
    <location>
        <begin position="440"/>
        <end position="460"/>
    </location>
</feature>
<dbReference type="SUPFAM" id="SSF103473">
    <property type="entry name" value="MFS general substrate transporter"/>
    <property type="match status" value="1"/>
</dbReference>
<evidence type="ECO:0000313" key="9">
    <source>
        <dbReference type="RefSeq" id="XP_014663123.1"/>
    </source>
</evidence>
<keyword evidence="3 6" id="KW-1133">Transmembrane helix</keyword>
<dbReference type="InterPro" id="IPR050382">
    <property type="entry name" value="MFS_Na/Anion_cotransporter"/>
</dbReference>
<evidence type="ECO:0000256" key="2">
    <source>
        <dbReference type="ARBA" id="ARBA00022692"/>
    </source>
</evidence>
<evidence type="ECO:0000256" key="6">
    <source>
        <dbReference type="SAM" id="Phobius"/>
    </source>
</evidence>
<dbReference type="PANTHER" id="PTHR11662">
    <property type="entry name" value="SOLUTE CARRIER FAMILY 17"/>
    <property type="match status" value="1"/>
</dbReference>
<feature type="transmembrane region" description="Helical" evidence="6">
    <location>
        <begin position="304"/>
        <end position="325"/>
    </location>
</feature>
<gene>
    <name evidence="9" type="primary">LOC106805865</name>
</gene>
<evidence type="ECO:0000256" key="1">
    <source>
        <dbReference type="ARBA" id="ARBA00004141"/>
    </source>
</evidence>
<evidence type="ECO:0000313" key="8">
    <source>
        <dbReference type="Proteomes" id="UP000695022"/>
    </source>
</evidence>
<dbReference type="RefSeq" id="XP_014663123.1">
    <property type="nucleotide sequence ID" value="XM_014807637.1"/>
</dbReference>
<evidence type="ECO:0000256" key="4">
    <source>
        <dbReference type="ARBA" id="ARBA00023136"/>
    </source>
</evidence>
<dbReference type="PANTHER" id="PTHR11662:SF399">
    <property type="entry name" value="FI19708P1-RELATED"/>
    <property type="match status" value="1"/>
</dbReference>
<sequence>MKKVAYWTSYRMRIVAASFLMFMSLYMMRTNISVAIVCMVNHTALEEQGLEENSSDVILAPECGRNITVEQQDGEFLWDKTTQSLVLSSFFWGYIVTQIPGGIMAKRLGPRWTFVGFMYVKVRAEPHDHAMQARLARMRSISLCASSAIPTGVAFACYQGLLSTWAPPNERSRMVSYGVAGTHIGNVITLPLGGILCAYVSWDSIFYILGGVGCISCLLWFITVYDSPQEHPRISETERAFIQQSLAGQVHKREKMHTTIPWFDILTSPLVWLMVYTSATYTWGLYTLMTNLPTFMYEVLKYDMAANGFLSALPYVSVFVAQYIAGTLADVMITHEYLSRTWVRKTWTAIALLGSSSFLVAASHVSCERAWLAVLLVTVGNVSSGFCYGGIGVAHADVAPRFSAILVGIFNTAGSASGIVAPYIIGVLTPNHSAAEWQTVFYVNFAIQVSGAILFGAFFSSDLLPWAAVKSDDDDDDDTAPAPTHMSSALVMQSIFPQKCYDNNLSQNGRKQDTESTPEGDRL</sequence>
<keyword evidence="4 6" id="KW-0472">Membrane</keyword>
<feature type="compositionally biased region" description="Basic and acidic residues" evidence="5">
    <location>
        <begin position="510"/>
        <end position="523"/>
    </location>
</feature>
<feature type="transmembrane region" description="Helical" evidence="6">
    <location>
        <begin position="346"/>
        <end position="365"/>
    </location>
</feature>
<proteinExistence type="predicted"/>
<keyword evidence="8" id="KW-1185">Reference proteome</keyword>
<keyword evidence="2 6" id="KW-0812">Transmembrane</keyword>
<evidence type="ECO:0000259" key="7">
    <source>
        <dbReference type="PROSITE" id="PS50850"/>
    </source>
</evidence>
<dbReference type="InterPro" id="IPR020846">
    <property type="entry name" value="MFS_dom"/>
</dbReference>
<feature type="domain" description="Major facilitator superfamily (MFS) profile" evidence="7">
    <location>
        <begin position="19"/>
        <end position="463"/>
    </location>
</feature>
<comment type="subcellular location">
    <subcellularLocation>
        <location evidence="1">Membrane</location>
        <topology evidence="1">Multi-pass membrane protein</topology>
    </subcellularLocation>
</comment>
<dbReference type="Proteomes" id="UP000695022">
    <property type="component" value="Unplaced"/>
</dbReference>
<dbReference type="GeneID" id="106805865"/>
<protein>
    <submittedName>
        <fullName evidence="9">Sialin-like</fullName>
    </submittedName>
</protein>
<organism evidence="8 9">
    <name type="scientific">Priapulus caudatus</name>
    <name type="common">Priapulid worm</name>
    <dbReference type="NCBI Taxonomy" id="37621"/>
    <lineage>
        <taxon>Eukaryota</taxon>
        <taxon>Metazoa</taxon>
        <taxon>Ecdysozoa</taxon>
        <taxon>Scalidophora</taxon>
        <taxon>Priapulida</taxon>
        <taxon>Priapulimorpha</taxon>
        <taxon>Priapulimorphida</taxon>
        <taxon>Priapulidae</taxon>
        <taxon>Priapulus</taxon>
    </lineage>
</organism>
<feature type="transmembrane region" description="Helical" evidence="6">
    <location>
        <begin position="262"/>
        <end position="284"/>
    </location>
</feature>
<feature type="transmembrane region" description="Helical" evidence="6">
    <location>
        <begin position="403"/>
        <end position="428"/>
    </location>
</feature>
<dbReference type="Pfam" id="PF07690">
    <property type="entry name" value="MFS_1"/>
    <property type="match status" value="2"/>
</dbReference>
<evidence type="ECO:0000256" key="5">
    <source>
        <dbReference type="SAM" id="MobiDB-lite"/>
    </source>
</evidence>
<accession>A0ABM1DT52</accession>